<evidence type="ECO:0000313" key="3">
    <source>
        <dbReference type="Proteomes" id="UP000023152"/>
    </source>
</evidence>
<evidence type="ECO:0000313" key="2">
    <source>
        <dbReference type="EMBL" id="ETO36427.1"/>
    </source>
</evidence>
<reference evidence="2 3" key="1">
    <citation type="journal article" date="2013" name="Curr. Biol.">
        <title>The Genome of the Foraminiferan Reticulomyxa filosa.</title>
        <authorList>
            <person name="Glockner G."/>
            <person name="Hulsmann N."/>
            <person name="Schleicher M."/>
            <person name="Noegel A.A."/>
            <person name="Eichinger L."/>
            <person name="Gallinger C."/>
            <person name="Pawlowski J."/>
            <person name="Sierra R."/>
            <person name="Euteneuer U."/>
            <person name="Pillet L."/>
            <person name="Moustafa A."/>
            <person name="Platzer M."/>
            <person name="Groth M."/>
            <person name="Szafranski K."/>
            <person name="Schliwa M."/>
        </authorList>
    </citation>
    <scope>NUCLEOTIDE SEQUENCE [LARGE SCALE GENOMIC DNA]</scope>
</reference>
<gene>
    <name evidence="2" type="ORF">RFI_00637</name>
</gene>
<evidence type="ECO:0000256" key="1">
    <source>
        <dbReference type="SAM" id="Phobius"/>
    </source>
</evidence>
<dbReference type="Proteomes" id="UP000023152">
    <property type="component" value="Unassembled WGS sequence"/>
</dbReference>
<keyword evidence="1" id="KW-0812">Transmembrane</keyword>
<keyword evidence="1" id="KW-0472">Membrane</keyword>
<organism evidence="2 3">
    <name type="scientific">Reticulomyxa filosa</name>
    <dbReference type="NCBI Taxonomy" id="46433"/>
    <lineage>
        <taxon>Eukaryota</taxon>
        <taxon>Sar</taxon>
        <taxon>Rhizaria</taxon>
        <taxon>Retaria</taxon>
        <taxon>Foraminifera</taxon>
        <taxon>Monothalamids</taxon>
        <taxon>Reticulomyxidae</taxon>
        <taxon>Reticulomyxa</taxon>
    </lineage>
</organism>
<keyword evidence="3" id="KW-1185">Reference proteome</keyword>
<proteinExistence type="predicted"/>
<name>X6PFI8_RETFI</name>
<keyword evidence="1" id="KW-1133">Transmembrane helix</keyword>
<dbReference type="AlphaFoldDB" id="X6PFI8"/>
<feature type="transmembrane region" description="Helical" evidence="1">
    <location>
        <begin position="237"/>
        <end position="263"/>
    </location>
</feature>
<protein>
    <submittedName>
        <fullName evidence="2">Uncharacterized protein</fullName>
    </submittedName>
</protein>
<comment type="caution">
    <text evidence="2">The sequence shown here is derived from an EMBL/GenBank/DDBJ whole genome shotgun (WGS) entry which is preliminary data.</text>
</comment>
<accession>X6PFI8</accession>
<sequence>MTLMVKKAQSVTVIINKTIENRALYAMNYGALNINDSQNVYLSCNNPNTCLYTEWNLYGNDNVSIVCNGYYACYESRITIGQSQQVMFQVTSLTVQGADGAILNNWYYLTDIERFLLDIAGTGNTLGTAWSSDNVSSVAIGNWNVTSYWLTSKVADAYQCPNDRDCHIRVDTAMGKYVNISCPSANRSSSTDGNQPKCLFYCTANGGCNGIRLFAIDSPYVTLFFNPTSNSGFFCQFFFFCFSLIFVVVIVAYVHYMLLKFCIRTLTQTLKKKVNANGSGLNEYEGVINISCNTEYSCRRAVFQVSRYATPTVSCNAYMSCESTQFNISNFHNYATIMSSNSAMYEATLSLWSGSTVFAASKYSSGAELSFYNTFWSFDDIDQVDMICEQNSDCLEAKFNVSKVNQMRVVCNSNSFNSGENCRSAKFDVDQYTDFDLTCAGFFSCFNMSVWYDASQPYYHRCDIGCYFNSFNQDAPSCDTVNIIVENNQIGYQVISLWCQIIDDNQACNDVTVQCGDSELMCTCPVLYDSKTGICVFFSPILFYHNNAFCFDVSLRILGWEQQKKKKRSLGL</sequence>
<dbReference type="EMBL" id="ASPP01000688">
    <property type="protein sequence ID" value="ETO36427.1"/>
    <property type="molecule type" value="Genomic_DNA"/>
</dbReference>